<dbReference type="PANTHER" id="PTHR23077:SF194">
    <property type="entry name" value="ATPASE FAMILY GENE 2 PROTEIN HOMOLOG B"/>
    <property type="match status" value="1"/>
</dbReference>
<dbReference type="InterPro" id="IPR027417">
    <property type="entry name" value="P-loop_NTPase"/>
</dbReference>
<dbReference type="GO" id="GO:0016887">
    <property type="term" value="F:ATP hydrolysis activity"/>
    <property type="evidence" value="ECO:0007669"/>
    <property type="project" value="InterPro"/>
</dbReference>
<dbReference type="FunFam" id="3.40.50.300:FF:001440">
    <property type="entry name" value="ATPase, AAA family protein"/>
    <property type="match status" value="1"/>
</dbReference>
<organism evidence="3 4">
    <name type="scientific">Acrasis kona</name>
    <dbReference type="NCBI Taxonomy" id="1008807"/>
    <lineage>
        <taxon>Eukaryota</taxon>
        <taxon>Discoba</taxon>
        <taxon>Heterolobosea</taxon>
        <taxon>Tetramitia</taxon>
        <taxon>Eutetramitia</taxon>
        <taxon>Acrasidae</taxon>
        <taxon>Acrasis</taxon>
    </lineage>
</organism>
<dbReference type="Pfam" id="PF00004">
    <property type="entry name" value="AAA"/>
    <property type="match status" value="1"/>
</dbReference>
<feature type="domain" description="AAA+ ATPase" evidence="2">
    <location>
        <begin position="151"/>
        <end position="296"/>
    </location>
</feature>
<keyword evidence="1" id="KW-0547">Nucleotide-binding</keyword>
<dbReference type="InterPro" id="IPR003593">
    <property type="entry name" value="AAA+_ATPase"/>
</dbReference>
<dbReference type="PANTHER" id="PTHR23077">
    <property type="entry name" value="AAA-FAMILY ATPASE"/>
    <property type="match status" value="1"/>
</dbReference>
<evidence type="ECO:0000313" key="4">
    <source>
        <dbReference type="Proteomes" id="UP001431209"/>
    </source>
</evidence>
<dbReference type="GO" id="GO:0031593">
    <property type="term" value="F:polyubiquitin modification-dependent protein binding"/>
    <property type="evidence" value="ECO:0007669"/>
    <property type="project" value="TreeGrafter"/>
</dbReference>
<comment type="similarity">
    <text evidence="1">Belongs to the AAA ATPase family.</text>
</comment>
<dbReference type="SUPFAM" id="SSF52540">
    <property type="entry name" value="P-loop containing nucleoside triphosphate hydrolases"/>
    <property type="match status" value="1"/>
</dbReference>
<dbReference type="SMART" id="SM00382">
    <property type="entry name" value="AAA"/>
    <property type="match status" value="1"/>
</dbReference>
<dbReference type="GO" id="GO:0051228">
    <property type="term" value="P:mitotic spindle disassembly"/>
    <property type="evidence" value="ECO:0007669"/>
    <property type="project" value="TreeGrafter"/>
</dbReference>
<dbReference type="Pfam" id="PF17862">
    <property type="entry name" value="AAA_lid_3"/>
    <property type="match status" value="1"/>
</dbReference>
<dbReference type="GO" id="GO:0097352">
    <property type="term" value="P:autophagosome maturation"/>
    <property type="evidence" value="ECO:0007669"/>
    <property type="project" value="TreeGrafter"/>
</dbReference>
<dbReference type="GO" id="GO:0005829">
    <property type="term" value="C:cytosol"/>
    <property type="evidence" value="ECO:0007669"/>
    <property type="project" value="TreeGrafter"/>
</dbReference>
<dbReference type="AlphaFoldDB" id="A0AAW2YS53"/>
<protein>
    <submittedName>
        <fullName evidence="3">SPATA5</fullName>
    </submittedName>
</protein>
<reference evidence="3 4" key="1">
    <citation type="submission" date="2024-03" db="EMBL/GenBank/DDBJ databases">
        <title>The Acrasis kona genome and developmental transcriptomes reveal deep origins of eukaryotic multicellular pathways.</title>
        <authorList>
            <person name="Sheikh S."/>
            <person name="Fu C.-J."/>
            <person name="Brown M.W."/>
            <person name="Baldauf S.L."/>
        </authorList>
    </citation>
    <scope>NUCLEOTIDE SEQUENCE [LARGE SCALE GENOMIC DNA]</scope>
    <source>
        <strain evidence="3 4">ATCC MYA-3509</strain>
    </source>
</reference>
<sequence length="405" mass="45946">MIDFANSTQLFIILVASITQSNLDSRTRSKFQRNILLMPPTVSERLLFIKQYIPAHLHHHSEQISHMTVGYLCGDLMRLLSECKSIKTDDLQSVSRVIRKLNIRPSLKSDHSSTDHWREIGGLEQVKLKLRQAAEWPSLYPHSFERLGLTPPRGILLYGPPGCAKTSLVRALAKSTKSTFLYCNVAQIYSPYLGESERELRDLFQKARLLNPSILFLDELDAIVGKRDMTVGGLNQASSSGGVESRILSTLLNEMDGIESTKDLLVVAATNRPDCIDHALLRPGRLDHILYVPPPDLDSKRDILKIHCNGIPLCEHDNESGDMLERIACDENLTGDMTGAEIESMCREACMCAMREWERSGDLNIQVDVNMKHFLEARRRIVPAIRRDPSILNRYKEFEESFYKK</sequence>
<proteinExistence type="inferred from homology"/>
<dbReference type="InterPro" id="IPR003959">
    <property type="entry name" value="ATPase_AAA_core"/>
</dbReference>
<dbReference type="InterPro" id="IPR041569">
    <property type="entry name" value="AAA_lid_3"/>
</dbReference>
<keyword evidence="4" id="KW-1185">Reference proteome</keyword>
<gene>
    <name evidence="3" type="ORF">AKO1_007377</name>
</gene>
<evidence type="ECO:0000313" key="3">
    <source>
        <dbReference type="EMBL" id="KAL0479904.1"/>
    </source>
</evidence>
<dbReference type="GO" id="GO:0034098">
    <property type="term" value="C:VCP-NPL4-UFD1 AAA ATPase complex"/>
    <property type="evidence" value="ECO:0007669"/>
    <property type="project" value="TreeGrafter"/>
</dbReference>
<evidence type="ECO:0000256" key="1">
    <source>
        <dbReference type="RuleBase" id="RU003651"/>
    </source>
</evidence>
<dbReference type="InterPro" id="IPR050168">
    <property type="entry name" value="AAA_ATPase_domain"/>
</dbReference>
<evidence type="ECO:0000259" key="2">
    <source>
        <dbReference type="SMART" id="SM00382"/>
    </source>
</evidence>
<accession>A0AAW2YS53</accession>
<dbReference type="Proteomes" id="UP001431209">
    <property type="component" value="Unassembled WGS sequence"/>
</dbReference>
<dbReference type="EMBL" id="JAOPGA020000605">
    <property type="protein sequence ID" value="KAL0479904.1"/>
    <property type="molecule type" value="Genomic_DNA"/>
</dbReference>
<dbReference type="GO" id="GO:0005524">
    <property type="term" value="F:ATP binding"/>
    <property type="evidence" value="ECO:0007669"/>
    <property type="project" value="UniProtKB-KW"/>
</dbReference>
<dbReference type="InterPro" id="IPR003960">
    <property type="entry name" value="ATPase_AAA_CS"/>
</dbReference>
<name>A0AAW2YS53_9EUKA</name>
<keyword evidence="1" id="KW-0067">ATP-binding</keyword>
<dbReference type="GO" id="GO:0030970">
    <property type="term" value="P:retrograde protein transport, ER to cytosol"/>
    <property type="evidence" value="ECO:0007669"/>
    <property type="project" value="TreeGrafter"/>
</dbReference>
<dbReference type="Gene3D" id="1.10.8.60">
    <property type="match status" value="1"/>
</dbReference>
<dbReference type="Gene3D" id="3.40.50.300">
    <property type="entry name" value="P-loop containing nucleotide triphosphate hydrolases"/>
    <property type="match status" value="1"/>
</dbReference>
<dbReference type="GO" id="GO:0005634">
    <property type="term" value="C:nucleus"/>
    <property type="evidence" value="ECO:0007669"/>
    <property type="project" value="TreeGrafter"/>
</dbReference>
<dbReference type="PROSITE" id="PS00674">
    <property type="entry name" value="AAA"/>
    <property type="match status" value="1"/>
</dbReference>
<comment type="caution">
    <text evidence="3">The sequence shown here is derived from an EMBL/GenBank/DDBJ whole genome shotgun (WGS) entry which is preliminary data.</text>
</comment>